<dbReference type="InterPro" id="IPR020630">
    <property type="entry name" value="THF_DH/CycHdrlase_cat_dom"/>
</dbReference>
<evidence type="ECO:0000256" key="11">
    <source>
        <dbReference type="ARBA" id="ARBA00036357"/>
    </source>
</evidence>
<dbReference type="InterPro" id="IPR000672">
    <property type="entry name" value="THF_DH/CycHdrlase"/>
</dbReference>
<dbReference type="EC" id="1.5.1.5" evidence="12"/>
<dbReference type="Gene3D" id="3.40.50.10860">
    <property type="entry name" value="Leucine Dehydrogenase, chain A, domain 1"/>
    <property type="match status" value="1"/>
</dbReference>
<dbReference type="NCBIfam" id="NF010783">
    <property type="entry name" value="PRK14186.1"/>
    <property type="match status" value="1"/>
</dbReference>
<keyword evidence="9 12" id="KW-0486">Methionine biosynthesis</keyword>
<evidence type="ECO:0000256" key="6">
    <source>
        <dbReference type="ARBA" id="ARBA00022857"/>
    </source>
</evidence>
<dbReference type="Pfam" id="PF00763">
    <property type="entry name" value="THF_DHG_CYH"/>
    <property type="match status" value="1"/>
</dbReference>
<feature type="binding site" evidence="12">
    <location>
        <begin position="164"/>
        <end position="166"/>
    </location>
    <ligand>
        <name>NADP(+)</name>
        <dbReference type="ChEBI" id="CHEBI:58349"/>
    </ligand>
</feature>
<dbReference type="Proteomes" id="UP000014113">
    <property type="component" value="Unassembled WGS sequence"/>
</dbReference>
<dbReference type="SUPFAM" id="SSF53223">
    <property type="entry name" value="Aminoacid dehydrogenase-like, N-terminal domain"/>
    <property type="match status" value="1"/>
</dbReference>
<evidence type="ECO:0000259" key="13">
    <source>
        <dbReference type="Pfam" id="PF00763"/>
    </source>
</evidence>
<comment type="function">
    <text evidence="12">Catalyzes the oxidation of 5,10-methylenetetrahydrofolate to 5,10-methenyltetrahydrofolate and then the hydrolysis of 5,10-methenyltetrahydrofolate to 10-formyltetrahydrofolate.</text>
</comment>
<dbReference type="FunFam" id="3.40.50.720:FF:000094">
    <property type="entry name" value="Bifunctional protein FolD"/>
    <property type="match status" value="1"/>
</dbReference>
<evidence type="ECO:0000259" key="14">
    <source>
        <dbReference type="Pfam" id="PF02882"/>
    </source>
</evidence>
<comment type="caution">
    <text evidence="12">Lacks conserved residue(s) required for the propagation of feature annotation.</text>
</comment>
<dbReference type="eggNOG" id="COG0190">
    <property type="taxonomic scope" value="Bacteria"/>
</dbReference>
<evidence type="ECO:0000256" key="2">
    <source>
        <dbReference type="ARBA" id="ARBA00022563"/>
    </source>
</evidence>
<evidence type="ECO:0000256" key="1">
    <source>
        <dbReference type="ARBA" id="ARBA00004777"/>
    </source>
</evidence>
<dbReference type="NCBIfam" id="NF008058">
    <property type="entry name" value="PRK10792.1"/>
    <property type="match status" value="1"/>
</dbReference>
<dbReference type="PATRIC" id="fig|1121865.3.peg.1138"/>
<dbReference type="InterPro" id="IPR020867">
    <property type="entry name" value="THF_DH/CycHdrlase_CS"/>
</dbReference>
<accession>S1NIH4</accession>
<sequence>MTEVLNGKVLAEQLQNQMRQEVAELAKDDIHPGLAVILVGDDPASQVYVRNKERAAQKIGLHSKVLRLPKTTTQMELLAEIEKLNSDEAFHGILVQLPLPAHINEAVVLDAIDPKKDVDGFHPMNLGNLFAGKPTMIPCTPAGIMEMLKAANIEIAGKNAVIIGRSNIVGKPMAHLLLAENATVTLTHSKTKNLSQVASQADILVVAIGRAAFVTKDFIKEGAVVVDVGINRNAEGKLIGDVAYPEVAPLCSYITPVPGGVGPMTITMLMKQTIEAAKRME</sequence>
<dbReference type="Gene3D" id="3.40.50.720">
    <property type="entry name" value="NAD(P)-binding Rossmann-like Domain"/>
    <property type="match status" value="1"/>
</dbReference>
<keyword evidence="5 12" id="KW-0378">Hydrolase</keyword>
<dbReference type="GO" id="GO:0000105">
    <property type="term" value="P:L-histidine biosynthetic process"/>
    <property type="evidence" value="ECO:0007669"/>
    <property type="project" value="UniProtKB-KW"/>
</dbReference>
<reference evidence="15 16" key="1">
    <citation type="submission" date="2013-03" db="EMBL/GenBank/DDBJ databases">
        <title>The Genome Sequence of Enterococcus columbae ATCC_51263 (PacBio/Illumina hybrid assembly).</title>
        <authorList>
            <consortium name="The Broad Institute Genomics Platform"/>
            <consortium name="The Broad Institute Genome Sequencing Center for Infectious Disease"/>
            <person name="Earl A."/>
            <person name="Russ C."/>
            <person name="Gilmore M."/>
            <person name="Surin D."/>
            <person name="Walker B."/>
            <person name="Young S."/>
            <person name="Zeng Q."/>
            <person name="Gargeya S."/>
            <person name="Fitzgerald M."/>
            <person name="Haas B."/>
            <person name="Abouelleil A."/>
            <person name="Allen A.W."/>
            <person name="Alvarado L."/>
            <person name="Arachchi H.M."/>
            <person name="Berlin A.M."/>
            <person name="Chapman S.B."/>
            <person name="Gainer-Dewar J."/>
            <person name="Goldberg J."/>
            <person name="Griggs A."/>
            <person name="Gujja S."/>
            <person name="Hansen M."/>
            <person name="Howarth C."/>
            <person name="Imamovic A."/>
            <person name="Ireland A."/>
            <person name="Larimer J."/>
            <person name="McCowan C."/>
            <person name="Murphy C."/>
            <person name="Pearson M."/>
            <person name="Poon T.W."/>
            <person name="Priest M."/>
            <person name="Roberts A."/>
            <person name="Saif S."/>
            <person name="Shea T."/>
            <person name="Sisk P."/>
            <person name="Sykes S."/>
            <person name="Wortman J."/>
            <person name="Nusbaum C."/>
            <person name="Birren B."/>
        </authorList>
    </citation>
    <scope>NUCLEOTIDE SEQUENCE [LARGE SCALE GENOMIC DNA]</scope>
    <source>
        <strain evidence="15 16">ATCC 51263</strain>
    </source>
</reference>
<evidence type="ECO:0000256" key="3">
    <source>
        <dbReference type="ARBA" id="ARBA00022605"/>
    </source>
</evidence>
<dbReference type="InterPro" id="IPR036291">
    <property type="entry name" value="NAD(P)-bd_dom_sf"/>
</dbReference>
<dbReference type="UniPathway" id="UPA00193"/>
<evidence type="ECO:0000256" key="5">
    <source>
        <dbReference type="ARBA" id="ARBA00022801"/>
    </source>
</evidence>
<dbReference type="GO" id="GO:0004477">
    <property type="term" value="F:methenyltetrahydrofolate cyclohydrolase activity"/>
    <property type="evidence" value="ECO:0007669"/>
    <property type="project" value="UniProtKB-UniRule"/>
</dbReference>
<evidence type="ECO:0000256" key="12">
    <source>
        <dbReference type="HAMAP-Rule" id="MF_01576"/>
    </source>
</evidence>
<name>S1NIH4_9ENTE</name>
<evidence type="ECO:0000313" key="16">
    <source>
        <dbReference type="Proteomes" id="UP000014113"/>
    </source>
</evidence>
<dbReference type="EMBL" id="ASWJ01000008">
    <property type="protein sequence ID" value="EOW80609.1"/>
    <property type="molecule type" value="Genomic_DNA"/>
</dbReference>
<dbReference type="PANTHER" id="PTHR48099">
    <property type="entry name" value="C-1-TETRAHYDROFOLATE SYNTHASE, CYTOPLASMIC-RELATED"/>
    <property type="match status" value="1"/>
</dbReference>
<dbReference type="GO" id="GO:0035999">
    <property type="term" value="P:tetrahydrofolate interconversion"/>
    <property type="evidence" value="ECO:0007669"/>
    <property type="project" value="UniProtKB-UniRule"/>
</dbReference>
<dbReference type="CDD" id="cd01080">
    <property type="entry name" value="NAD_bind_m-THF_DH_Cyclohyd"/>
    <property type="match status" value="1"/>
</dbReference>
<dbReference type="GO" id="GO:0004488">
    <property type="term" value="F:methylenetetrahydrofolate dehydrogenase (NADP+) activity"/>
    <property type="evidence" value="ECO:0007669"/>
    <property type="project" value="UniProtKB-UniRule"/>
</dbReference>
<proteinExistence type="inferred from homology"/>
<dbReference type="GO" id="GO:0005829">
    <property type="term" value="C:cytosol"/>
    <property type="evidence" value="ECO:0007669"/>
    <property type="project" value="TreeGrafter"/>
</dbReference>
<evidence type="ECO:0000256" key="4">
    <source>
        <dbReference type="ARBA" id="ARBA00022755"/>
    </source>
</evidence>
<keyword evidence="3 12" id="KW-0028">Amino-acid biosynthesis</keyword>
<dbReference type="EC" id="3.5.4.9" evidence="12"/>
<comment type="catalytic activity">
    <reaction evidence="11 12">
        <text>(6R)-5,10-methenyltetrahydrofolate + H2O = (6R)-10-formyltetrahydrofolate + H(+)</text>
        <dbReference type="Rhea" id="RHEA:23700"/>
        <dbReference type="ChEBI" id="CHEBI:15377"/>
        <dbReference type="ChEBI" id="CHEBI:15378"/>
        <dbReference type="ChEBI" id="CHEBI:57455"/>
        <dbReference type="ChEBI" id="CHEBI:195366"/>
        <dbReference type="EC" id="3.5.4.9"/>
    </reaction>
</comment>
<comment type="caution">
    <text evidence="15">The sequence shown here is derived from an EMBL/GenBank/DDBJ whole genome shotgun (WGS) entry which is preliminary data.</text>
</comment>
<dbReference type="HAMAP" id="MF_01576">
    <property type="entry name" value="THF_DHG_CYH"/>
    <property type="match status" value="1"/>
</dbReference>
<dbReference type="InterPro" id="IPR046346">
    <property type="entry name" value="Aminoacid_DH-like_N_sf"/>
</dbReference>
<dbReference type="STRING" id="1121865.OMW_01166"/>
<comment type="subunit">
    <text evidence="12">Homodimer.</text>
</comment>
<dbReference type="InterPro" id="IPR020631">
    <property type="entry name" value="THF_DH/CycHdrlase_NAD-bd_dom"/>
</dbReference>
<dbReference type="OrthoDB" id="9803580at2"/>
<evidence type="ECO:0000313" key="15">
    <source>
        <dbReference type="EMBL" id="EOW80609.1"/>
    </source>
</evidence>
<dbReference type="PANTHER" id="PTHR48099:SF5">
    <property type="entry name" value="C-1-TETRAHYDROFOLATE SYNTHASE, CYTOPLASMIC"/>
    <property type="match status" value="1"/>
</dbReference>
<dbReference type="GO" id="GO:0009086">
    <property type="term" value="P:methionine biosynthetic process"/>
    <property type="evidence" value="ECO:0007669"/>
    <property type="project" value="UniProtKB-KW"/>
</dbReference>
<dbReference type="RefSeq" id="WP_016183308.1">
    <property type="nucleotide sequence ID" value="NZ_JXKI01000001.1"/>
</dbReference>
<comment type="pathway">
    <text evidence="1 12">One-carbon metabolism; tetrahydrofolate interconversion.</text>
</comment>
<dbReference type="PRINTS" id="PR00085">
    <property type="entry name" value="THFDHDRGNASE"/>
</dbReference>
<protein>
    <recommendedName>
        <fullName evidence="12">Bifunctional protein FolD</fullName>
    </recommendedName>
    <domain>
        <recommendedName>
            <fullName evidence="12">Methylenetetrahydrofolate dehydrogenase</fullName>
            <ecNumber evidence="12">1.5.1.5</ecNumber>
        </recommendedName>
    </domain>
    <domain>
        <recommendedName>
            <fullName evidence="12">Methenyltetrahydrofolate cyclohydrolase</fullName>
            <ecNumber evidence="12">3.5.4.9</ecNumber>
        </recommendedName>
    </domain>
</protein>
<dbReference type="FunFam" id="3.40.50.10860:FF:000001">
    <property type="entry name" value="Bifunctional protein FolD"/>
    <property type="match status" value="1"/>
</dbReference>
<dbReference type="PROSITE" id="PS00767">
    <property type="entry name" value="THF_DHG_CYH_2"/>
    <property type="match status" value="1"/>
</dbReference>
<keyword evidence="2 12" id="KW-0554">One-carbon metabolism</keyword>
<dbReference type="AlphaFoldDB" id="S1NIH4"/>
<feature type="domain" description="Tetrahydrofolate dehydrogenase/cyclohydrolase NAD(P)-binding" evidence="14">
    <location>
        <begin position="138"/>
        <end position="279"/>
    </location>
</feature>
<comment type="similarity">
    <text evidence="12">Belongs to the tetrahydrofolate dehydrogenase/cyclohydrolase family.</text>
</comment>
<dbReference type="PROSITE" id="PS00766">
    <property type="entry name" value="THF_DHG_CYH_1"/>
    <property type="match status" value="1"/>
</dbReference>
<feature type="domain" description="Tetrahydrofolate dehydrogenase/cyclohydrolase catalytic" evidence="13">
    <location>
        <begin position="5"/>
        <end position="119"/>
    </location>
</feature>
<keyword evidence="16" id="KW-1185">Reference proteome</keyword>
<dbReference type="GO" id="GO:0006164">
    <property type="term" value="P:purine nucleotide biosynthetic process"/>
    <property type="evidence" value="ECO:0007669"/>
    <property type="project" value="UniProtKB-KW"/>
</dbReference>
<keyword evidence="6 12" id="KW-0521">NADP</keyword>
<keyword evidence="7 12" id="KW-0560">Oxidoreductase</keyword>
<dbReference type="NCBIfam" id="NF010776">
    <property type="entry name" value="PRK14179.1"/>
    <property type="match status" value="1"/>
</dbReference>
<dbReference type="Pfam" id="PF02882">
    <property type="entry name" value="THF_DHG_CYH_C"/>
    <property type="match status" value="1"/>
</dbReference>
<feature type="binding site" evidence="12">
    <location>
        <position position="230"/>
    </location>
    <ligand>
        <name>NADP(+)</name>
        <dbReference type="ChEBI" id="CHEBI:58349"/>
    </ligand>
</feature>
<evidence type="ECO:0000256" key="10">
    <source>
        <dbReference type="ARBA" id="ARBA00023268"/>
    </source>
</evidence>
<evidence type="ECO:0000256" key="9">
    <source>
        <dbReference type="ARBA" id="ARBA00023167"/>
    </source>
</evidence>
<evidence type="ECO:0000256" key="8">
    <source>
        <dbReference type="ARBA" id="ARBA00023102"/>
    </source>
</evidence>
<keyword evidence="10 12" id="KW-0511">Multifunctional enzyme</keyword>
<keyword evidence="8 12" id="KW-0368">Histidine biosynthesis</keyword>
<dbReference type="SUPFAM" id="SSF51735">
    <property type="entry name" value="NAD(P)-binding Rossmann-fold domains"/>
    <property type="match status" value="1"/>
</dbReference>
<comment type="catalytic activity">
    <reaction evidence="12">
        <text>(6R)-5,10-methylene-5,6,7,8-tetrahydrofolate + NADP(+) = (6R)-5,10-methenyltetrahydrofolate + NADPH</text>
        <dbReference type="Rhea" id="RHEA:22812"/>
        <dbReference type="ChEBI" id="CHEBI:15636"/>
        <dbReference type="ChEBI" id="CHEBI:57455"/>
        <dbReference type="ChEBI" id="CHEBI:57783"/>
        <dbReference type="ChEBI" id="CHEBI:58349"/>
        <dbReference type="EC" id="1.5.1.5"/>
    </reaction>
</comment>
<evidence type="ECO:0000256" key="7">
    <source>
        <dbReference type="ARBA" id="ARBA00023002"/>
    </source>
</evidence>
<organism evidence="15 16">
    <name type="scientific">Enterococcus columbae DSM 7374 = ATCC 51263</name>
    <dbReference type="NCBI Taxonomy" id="1121865"/>
    <lineage>
        <taxon>Bacteria</taxon>
        <taxon>Bacillati</taxon>
        <taxon>Bacillota</taxon>
        <taxon>Bacilli</taxon>
        <taxon>Lactobacillales</taxon>
        <taxon>Enterococcaceae</taxon>
        <taxon>Enterococcus</taxon>
    </lineage>
</organism>
<keyword evidence="4 12" id="KW-0658">Purine biosynthesis</keyword>
<gene>
    <name evidence="12" type="primary">folD</name>
    <name evidence="15" type="ORF">I568_01786</name>
</gene>